<dbReference type="Proteomes" id="UP000586722">
    <property type="component" value="Unassembled WGS sequence"/>
</dbReference>
<accession>A0A7X5J8H6</accession>
<sequence>MTQDVLPPLPQPADDRAARLAKIRRLSLGLKWTLTVLFALMVLFSAFTLWIVLDPAWFQLPPEEMTVEFGEVERSVMEIPLPQRIGVAFVAVWFFGLILWLMWKLRQLFERYACLDFYSSRSLSMVVHTGWLLLAIGLSDILTDMLGGVLVTLDRPAGERILAFSLDGSQIFFLVFGPMSLLLGWVLREAALAYEENQQFV</sequence>
<evidence type="ECO:0000313" key="1">
    <source>
        <dbReference type="EMBL" id="NBN78527.1"/>
    </source>
</evidence>
<name>A0A7X5J8H6_9HYPH</name>
<evidence type="ECO:0000313" key="2">
    <source>
        <dbReference type="Proteomes" id="UP000586722"/>
    </source>
</evidence>
<keyword evidence="2" id="KW-1185">Reference proteome</keyword>
<reference evidence="2" key="1">
    <citation type="submission" date="2020-01" db="EMBL/GenBank/DDBJ databases">
        <authorList>
            <person name="Fang Y."/>
            <person name="Sun R."/>
            <person name="Nie L."/>
            <person name="He J."/>
            <person name="Hao L."/>
            <person name="Wang L."/>
            <person name="Su S."/>
            <person name="Lv E."/>
            <person name="Zhang Z."/>
            <person name="Xie R."/>
            <person name="Liu H."/>
        </authorList>
    </citation>
    <scope>NUCLEOTIDE SEQUENCE [LARGE SCALE GENOMIC DNA]</scope>
    <source>
        <strain evidence="2">XCT-53</strain>
    </source>
</reference>
<dbReference type="RefSeq" id="WP_161674333.1">
    <property type="nucleotide sequence ID" value="NZ_JAABLP010000001.1"/>
</dbReference>
<organism evidence="1 2">
    <name type="scientific">Pannonibacter tanglangensis</name>
    <dbReference type="NCBI Taxonomy" id="2750084"/>
    <lineage>
        <taxon>Bacteria</taxon>
        <taxon>Pseudomonadati</taxon>
        <taxon>Pseudomonadota</taxon>
        <taxon>Alphaproteobacteria</taxon>
        <taxon>Hyphomicrobiales</taxon>
        <taxon>Stappiaceae</taxon>
        <taxon>Pannonibacter</taxon>
    </lineage>
</organism>
<gene>
    <name evidence="1" type="ORF">GWI72_09630</name>
</gene>
<dbReference type="EMBL" id="JAABLQ010000001">
    <property type="protein sequence ID" value="NBN78527.1"/>
    <property type="molecule type" value="Genomic_DNA"/>
</dbReference>
<dbReference type="AlphaFoldDB" id="A0A7X5J8H6"/>
<proteinExistence type="predicted"/>
<comment type="caution">
    <text evidence="1">The sequence shown here is derived from an EMBL/GenBank/DDBJ whole genome shotgun (WGS) entry which is preliminary data.</text>
</comment>
<protein>
    <submittedName>
        <fullName evidence="1">DUF2975 domain-containing protein</fullName>
    </submittedName>
</protein>